<accession>A0A369A681</accession>
<dbReference type="Pfam" id="PF25593">
    <property type="entry name" value="GldD_lipo"/>
    <property type="match status" value="1"/>
</dbReference>
<dbReference type="AlphaFoldDB" id="A0A369A681"/>
<gene>
    <name evidence="1" type="ORF">DES35_10236</name>
</gene>
<evidence type="ECO:0000313" key="1">
    <source>
        <dbReference type="EMBL" id="RCX03587.1"/>
    </source>
</evidence>
<dbReference type="Proteomes" id="UP000253517">
    <property type="component" value="Unassembled WGS sequence"/>
</dbReference>
<protein>
    <submittedName>
        <fullName evidence="1">Protein involved in gliding motility GldD</fullName>
    </submittedName>
</protein>
<reference evidence="1 2" key="1">
    <citation type="submission" date="2018-07" db="EMBL/GenBank/DDBJ databases">
        <title>Genomic Encyclopedia of Type Strains, Phase IV (KMG-IV): sequencing the most valuable type-strain genomes for metagenomic binning, comparative biology and taxonomic classification.</title>
        <authorList>
            <person name="Goeker M."/>
        </authorList>
    </citation>
    <scope>NUCLEOTIDE SEQUENCE [LARGE SCALE GENOMIC DNA]</scope>
    <source>
        <strain evidence="1 2">DSM 21410</strain>
    </source>
</reference>
<comment type="caution">
    <text evidence="1">The sequence shown here is derived from an EMBL/GenBank/DDBJ whole genome shotgun (WGS) entry which is preliminary data.</text>
</comment>
<dbReference type="NCBIfam" id="TIGR03512">
    <property type="entry name" value="GldD_lipo"/>
    <property type="match status" value="1"/>
</dbReference>
<name>A0A369A681_9FLAO</name>
<evidence type="ECO:0000313" key="2">
    <source>
        <dbReference type="Proteomes" id="UP000253517"/>
    </source>
</evidence>
<sequence length="190" mass="22118">MVSKFVKYISFVLLSGLCSCHWDDNMPKPIGYFKISLPEKTYVQFDKQGCPYTFEINKAVNISDKNRNPCWHDLNYTVLHSVIQLTYRPIHNNLDTLLKDAREFAYKHGVKADGIAEKIYIDPDRKVYGILYEIYGNTATNYQFFATDSLRHFIRGTAYVHSQPNLDSTAPVTHFLGDEIRHLMETLQWK</sequence>
<keyword evidence="2" id="KW-1185">Reference proteome</keyword>
<dbReference type="RefSeq" id="WP_037360263.1">
    <property type="nucleotide sequence ID" value="NZ_BHZF01000002.1"/>
</dbReference>
<proteinExistence type="predicted"/>
<organism evidence="1 2">
    <name type="scientific">Schleiferia thermophila</name>
    <dbReference type="NCBI Taxonomy" id="884107"/>
    <lineage>
        <taxon>Bacteria</taxon>
        <taxon>Pseudomonadati</taxon>
        <taxon>Bacteroidota</taxon>
        <taxon>Flavobacteriia</taxon>
        <taxon>Flavobacteriales</taxon>
        <taxon>Schleiferiaceae</taxon>
        <taxon>Schleiferia</taxon>
    </lineage>
</organism>
<dbReference type="PROSITE" id="PS51257">
    <property type="entry name" value="PROKAR_LIPOPROTEIN"/>
    <property type="match status" value="1"/>
</dbReference>
<dbReference type="InterPro" id="IPR019850">
    <property type="entry name" value="GldD-like"/>
</dbReference>
<dbReference type="EMBL" id="QPJS01000002">
    <property type="protein sequence ID" value="RCX03587.1"/>
    <property type="molecule type" value="Genomic_DNA"/>
</dbReference>